<dbReference type="EMBL" id="FNOS01000004">
    <property type="protein sequence ID" value="SDX93121.1"/>
    <property type="molecule type" value="Genomic_DNA"/>
</dbReference>
<keyword evidence="6 7" id="KW-0472">Membrane</keyword>
<accession>A0A1H3FQ96</accession>
<comment type="subcellular location">
    <subcellularLocation>
        <location evidence="1">Cell membrane</location>
        <topology evidence="1">Multi-pass membrane protein</topology>
    </subcellularLocation>
</comment>
<evidence type="ECO:0000256" key="1">
    <source>
        <dbReference type="ARBA" id="ARBA00004651"/>
    </source>
</evidence>
<evidence type="ECO:0000256" key="4">
    <source>
        <dbReference type="ARBA" id="ARBA00022692"/>
    </source>
</evidence>
<sequence>MENGYSTMELLLILKRRWLVITLIVILGLGAGAFVTFYVITPQYKMSSEFIVNQAQPVSTESNSVTSESIRSNIELINTYNVIIKSPAVLDEVTSWLGLEMSAEELKDKISVSSAEESQVVEVTVVDTSPEKAAEIADTTVLTFKDSIPELMNVDNVQILSEAAPAGEAVPFSPNIMLNLLIALAGSVAVGSGVAFILETSDTTLRKESDVIENLGVPFMGSVEVIVEEGEDSIPASNTVEMRGESIGS</sequence>
<reference evidence="9 10" key="1">
    <citation type="submission" date="2016-10" db="EMBL/GenBank/DDBJ databases">
        <authorList>
            <person name="Varghese N."/>
            <person name="Submissions S."/>
        </authorList>
    </citation>
    <scope>NUCLEOTIDE SEQUENCE [LARGE SCALE GENOMIC DNA]</scope>
    <source>
        <strain evidence="9 10">DSM 20748</strain>
    </source>
</reference>
<evidence type="ECO:0000313" key="9">
    <source>
        <dbReference type="EMBL" id="SDX93121.1"/>
    </source>
</evidence>
<feature type="transmembrane region" description="Helical" evidence="7">
    <location>
        <begin position="18"/>
        <end position="40"/>
    </location>
</feature>
<evidence type="ECO:0000259" key="8">
    <source>
        <dbReference type="Pfam" id="PF02706"/>
    </source>
</evidence>
<dbReference type="RefSeq" id="WP_245698773.1">
    <property type="nucleotide sequence ID" value="NZ_FNOS01000004.1"/>
</dbReference>
<dbReference type="PANTHER" id="PTHR32309:SF13">
    <property type="entry name" value="FERRIC ENTEROBACTIN TRANSPORT PROTEIN FEPE"/>
    <property type="match status" value="1"/>
</dbReference>
<evidence type="ECO:0000256" key="3">
    <source>
        <dbReference type="ARBA" id="ARBA00022475"/>
    </source>
</evidence>
<dbReference type="Pfam" id="PF02706">
    <property type="entry name" value="Wzz"/>
    <property type="match status" value="1"/>
</dbReference>
<dbReference type="PANTHER" id="PTHR32309">
    <property type="entry name" value="TYROSINE-PROTEIN KINASE"/>
    <property type="match status" value="1"/>
</dbReference>
<proteinExistence type="inferred from homology"/>
<keyword evidence="3" id="KW-1003">Cell membrane</keyword>
<evidence type="ECO:0000256" key="7">
    <source>
        <dbReference type="SAM" id="Phobius"/>
    </source>
</evidence>
<name>A0A1H3FQ96_9BACI</name>
<protein>
    <submittedName>
        <fullName evidence="9">Capsular polysaccharide biosynthesis protein</fullName>
    </submittedName>
</protein>
<evidence type="ECO:0000256" key="2">
    <source>
        <dbReference type="ARBA" id="ARBA00006683"/>
    </source>
</evidence>
<feature type="transmembrane region" description="Helical" evidence="7">
    <location>
        <begin position="176"/>
        <end position="198"/>
    </location>
</feature>
<keyword evidence="10" id="KW-1185">Reference proteome</keyword>
<organism evidence="9 10">
    <name type="scientific">Salimicrobium album</name>
    <dbReference type="NCBI Taxonomy" id="50717"/>
    <lineage>
        <taxon>Bacteria</taxon>
        <taxon>Bacillati</taxon>
        <taxon>Bacillota</taxon>
        <taxon>Bacilli</taxon>
        <taxon>Bacillales</taxon>
        <taxon>Bacillaceae</taxon>
        <taxon>Salimicrobium</taxon>
    </lineage>
</organism>
<keyword evidence="5 7" id="KW-1133">Transmembrane helix</keyword>
<evidence type="ECO:0000256" key="6">
    <source>
        <dbReference type="ARBA" id="ARBA00023136"/>
    </source>
</evidence>
<dbReference type="InterPro" id="IPR050445">
    <property type="entry name" value="Bact_polysacc_biosynth/exp"/>
</dbReference>
<evidence type="ECO:0000256" key="5">
    <source>
        <dbReference type="ARBA" id="ARBA00022989"/>
    </source>
</evidence>
<gene>
    <name evidence="9" type="ORF">SAMN04488081_1636</name>
</gene>
<feature type="domain" description="Polysaccharide chain length determinant N-terminal" evidence="8">
    <location>
        <begin position="9"/>
        <end position="95"/>
    </location>
</feature>
<evidence type="ECO:0000313" key="10">
    <source>
        <dbReference type="Proteomes" id="UP000198647"/>
    </source>
</evidence>
<dbReference type="Proteomes" id="UP000198647">
    <property type="component" value="Unassembled WGS sequence"/>
</dbReference>
<comment type="similarity">
    <text evidence="2">Belongs to the CpsC/CapA family.</text>
</comment>
<comment type="caution">
    <text evidence="9">The sequence shown here is derived from an EMBL/GenBank/DDBJ whole genome shotgun (WGS) entry which is preliminary data.</text>
</comment>
<dbReference type="InterPro" id="IPR003856">
    <property type="entry name" value="LPS_length_determ_N"/>
</dbReference>
<keyword evidence="4 7" id="KW-0812">Transmembrane</keyword>